<evidence type="ECO:0000313" key="1">
    <source>
        <dbReference type="EMBL" id="MFC4213037.1"/>
    </source>
</evidence>
<organism evidence="1 2">
    <name type="scientific">Pedobacter lithocola</name>
    <dbReference type="NCBI Taxonomy" id="1908239"/>
    <lineage>
        <taxon>Bacteria</taxon>
        <taxon>Pseudomonadati</taxon>
        <taxon>Bacteroidota</taxon>
        <taxon>Sphingobacteriia</taxon>
        <taxon>Sphingobacteriales</taxon>
        <taxon>Sphingobacteriaceae</taxon>
        <taxon>Pedobacter</taxon>
    </lineage>
</organism>
<reference evidence="2" key="1">
    <citation type="journal article" date="2019" name="Int. J. Syst. Evol. Microbiol.">
        <title>The Global Catalogue of Microorganisms (GCM) 10K type strain sequencing project: providing services to taxonomists for standard genome sequencing and annotation.</title>
        <authorList>
            <consortium name="The Broad Institute Genomics Platform"/>
            <consortium name="The Broad Institute Genome Sequencing Center for Infectious Disease"/>
            <person name="Wu L."/>
            <person name="Ma J."/>
        </authorList>
    </citation>
    <scope>NUCLEOTIDE SEQUENCE [LARGE SCALE GENOMIC DNA]</scope>
    <source>
        <strain evidence="2">CCM 8691</strain>
    </source>
</reference>
<dbReference type="InterPro" id="IPR024992">
    <property type="entry name" value="DUF3891"/>
</dbReference>
<accession>A0ABV8PFR3</accession>
<sequence length="237" mass="27378">MIVNYTENGWEIITQRTHGLLAGQICARWKISDQPSRWVETLIATTEHDDVFNEFQLGPLLTGNGGPVDFKMTSFNEDACRKMIEMALSKSRFIALLFLRHINFTHGNDPRAKRYLGELKKLESKWIKDACSSNQEIDSAYELLEFCDAFSLLICQDQVPPEKRQLEISRGPNGASYQFFQKEDRLIVTPWPFETKSFEVMYECRTLTDITFKSETEFKDSLRNAKIEQKKISIAAT</sequence>
<dbReference type="Proteomes" id="UP001595789">
    <property type="component" value="Unassembled WGS sequence"/>
</dbReference>
<proteinExistence type="predicted"/>
<evidence type="ECO:0000313" key="2">
    <source>
        <dbReference type="Proteomes" id="UP001595789"/>
    </source>
</evidence>
<comment type="caution">
    <text evidence="1">The sequence shown here is derived from an EMBL/GenBank/DDBJ whole genome shotgun (WGS) entry which is preliminary data.</text>
</comment>
<keyword evidence="2" id="KW-1185">Reference proteome</keyword>
<dbReference type="Pfam" id="PF13030">
    <property type="entry name" value="DUF3891"/>
    <property type="match status" value="1"/>
</dbReference>
<name>A0ABV8PFR3_9SPHI</name>
<protein>
    <submittedName>
        <fullName evidence="1">DUF3891 family protein</fullName>
    </submittedName>
</protein>
<dbReference type="EMBL" id="JBHSBW010000013">
    <property type="protein sequence ID" value="MFC4213037.1"/>
    <property type="molecule type" value="Genomic_DNA"/>
</dbReference>
<gene>
    <name evidence="1" type="ORF">ACFOWA_17710</name>
</gene>
<dbReference type="RefSeq" id="WP_378987706.1">
    <property type="nucleotide sequence ID" value="NZ_JBHSBW010000013.1"/>
</dbReference>